<evidence type="ECO:0000256" key="7">
    <source>
        <dbReference type="ARBA" id="ARBA00023110"/>
    </source>
</evidence>
<feature type="domain" description="PPIase FKBP-type" evidence="14">
    <location>
        <begin position="161"/>
        <end position="247"/>
    </location>
</feature>
<keyword evidence="5 13" id="KW-0732">Signal</keyword>
<dbReference type="InterPro" id="IPR008104">
    <property type="entry name" value="INFPOTNTIATR"/>
</dbReference>
<evidence type="ECO:0000256" key="10">
    <source>
        <dbReference type="ARBA" id="ARBA00023237"/>
    </source>
</evidence>
<comment type="subcellular location">
    <subcellularLocation>
        <location evidence="3">Cell outer membrane</location>
    </subcellularLocation>
</comment>
<reference evidence="15" key="1">
    <citation type="journal article" date="1997" name="Mol. Microbiol.">
        <title>Interspecies sequence differences in the Mip protein from the genus Legionella: implications for function and evolutionary relatedness.</title>
        <authorList>
            <person name="Ratcliff R.M."/>
            <person name="Donnellan S.C."/>
            <person name="Lanser J.A."/>
            <person name="Manning P.A."/>
            <person name="Heuzenroeder M.W."/>
        </authorList>
    </citation>
    <scope>NUCLEOTIDE SEQUENCE</scope>
    <source>
        <strain evidence="15">ATCC 33623</strain>
    </source>
</reference>
<evidence type="ECO:0000256" key="4">
    <source>
        <dbReference type="ARBA" id="ARBA00006577"/>
    </source>
</evidence>
<feature type="chain" id="PRO_5007696811" description="Peptidyl-prolyl cis-trans isomerase" evidence="13">
    <location>
        <begin position="21"/>
        <end position="251"/>
    </location>
</feature>
<evidence type="ECO:0000256" key="12">
    <source>
        <dbReference type="RuleBase" id="RU003915"/>
    </source>
</evidence>
<keyword evidence="7 11" id="KW-0697">Rotamase</keyword>
<dbReference type="Gene3D" id="3.10.50.40">
    <property type="match status" value="1"/>
</dbReference>
<keyword evidence="8" id="KW-0472">Membrane</keyword>
<dbReference type="EMBL" id="LNYJ01000003">
    <property type="protein sequence ID" value="KTD18936.1"/>
    <property type="molecule type" value="Genomic_DNA"/>
</dbReference>
<evidence type="ECO:0000256" key="1">
    <source>
        <dbReference type="ARBA" id="ARBA00000971"/>
    </source>
</evidence>
<dbReference type="AlphaFoldDB" id="O32768"/>
<dbReference type="GO" id="GO:0009279">
    <property type="term" value="C:cell outer membrane"/>
    <property type="evidence" value="ECO:0007669"/>
    <property type="project" value="UniProtKB-SubCell"/>
</dbReference>
<dbReference type="GO" id="GO:0006457">
    <property type="term" value="P:protein folding"/>
    <property type="evidence" value="ECO:0007669"/>
    <property type="project" value="InterPro"/>
</dbReference>
<feature type="signal peptide" evidence="13">
    <location>
        <begin position="1"/>
        <end position="20"/>
    </location>
</feature>
<name>O32768_9GAMM</name>
<comment type="catalytic activity">
    <reaction evidence="1 11 12">
        <text>[protein]-peptidylproline (omega=180) = [protein]-peptidylproline (omega=0)</text>
        <dbReference type="Rhea" id="RHEA:16237"/>
        <dbReference type="Rhea" id="RHEA-COMP:10747"/>
        <dbReference type="Rhea" id="RHEA-COMP:10748"/>
        <dbReference type="ChEBI" id="CHEBI:83833"/>
        <dbReference type="ChEBI" id="CHEBI:83834"/>
        <dbReference type="EC" id="5.2.1.8"/>
    </reaction>
</comment>
<dbReference type="PANTHER" id="PTHR43811:SF57">
    <property type="entry name" value="FKBP-TYPE PEPTIDYL-PROLYL CIS-TRANS ISOMERASE FKPA-RELATED"/>
    <property type="match status" value="1"/>
</dbReference>
<protein>
    <recommendedName>
        <fullName evidence="12">Peptidyl-prolyl cis-trans isomerase</fullName>
        <ecNumber evidence="12">5.2.1.8</ecNumber>
    </recommendedName>
</protein>
<dbReference type="Gene3D" id="1.10.287.460">
    <property type="entry name" value="Peptidyl-prolyl cis-trans isomerase, FKBP-type, N-terminal domain"/>
    <property type="match status" value="1"/>
</dbReference>
<keyword evidence="10" id="KW-0998">Cell outer membrane</keyword>
<keyword evidence="17" id="KW-1185">Reference proteome</keyword>
<evidence type="ECO:0000313" key="15">
    <source>
        <dbReference type="EMBL" id="AAC45693.1"/>
    </source>
</evidence>
<dbReference type="Pfam" id="PF01346">
    <property type="entry name" value="FKBP_N"/>
    <property type="match status" value="1"/>
</dbReference>
<dbReference type="PANTHER" id="PTHR43811">
    <property type="entry name" value="FKBP-TYPE PEPTIDYL-PROLYL CIS-TRANS ISOMERASE FKPA"/>
    <property type="match status" value="1"/>
</dbReference>
<dbReference type="RefSeq" id="WP_058469746.1">
    <property type="nucleotide sequence ID" value="NZ_CAAAIC010000005.1"/>
</dbReference>
<dbReference type="PATRIC" id="fig|456.5.peg.175"/>
<dbReference type="EC" id="5.2.1.8" evidence="12"/>
<dbReference type="Pfam" id="PF00254">
    <property type="entry name" value="FKBP_C"/>
    <property type="match status" value="1"/>
</dbReference>
<accession>O32768</accession>
<dbReference type="SUPFAM" id="SSF54534">
    <property type="entry name" value="FKBP-like"/>
    <property type="match status" value="1"/>
</dbReference>
<dbReference type="GO" id="GO:0003755">
    <property type="term" value="F:peptidyl-prolyl cis-trans isomerase activity"/>
    <property type="evidence" value="ECO:0007669"/>
    <property type="project" value="UniProtKB-UniRule"/>
</dbReference>
<dbReference type="Proteomes" id="UP000055035">
    <property type="component" value="Unassembled WGS sequence"/>
</dbReference>
<gene>
    <name evidence="15" type="primary">mip</name>
    <name evidence="16" type="ORF">Ljor_0159</name>
</gene>
<dbReference type="InterPro" id="IPR001179">
    <property type="entry name" value="PPIase_FKBP_dom"/>
</dbReference>
<evidence type="ECO:0000256" key="11">
    <source>
        <dbReference type="PROSITE-ProRule" id="PRU00277"/>
    </source>
</evidence>
<dbReference type="PRINTS" id="PR01730">
    <property type="entry name" value="INFPOTNTIATR"/>
</dbReference>
<proteinExistence type="inferred from homology"/>
<dbReference type="InterPro" id="IPR046357">
    <property type="entry name" value="PPIase_dom_sf"/>
</dbReference>
<dbReference type="InterPro" id="IPR000774">
    <property type="entry name" value="PPIase_FKBP_N"/>
</dbReference>
<evidence type="ECO:0000256" key="13">
    <source>
        <dbReference type="SAM" id="SignalP"/>
    </source>
</evidence>
<evidence type="ECO:0000256" key="8">
    <source>
        <dbReference type="ARBA" id="ARBA00023136"/>
    </source>
</evidence>
<organism evidence="15">
    <name type="scientific">Legionella jordanis</name>
    <dbReference type="NCBI Taxonomy" id="456"/>
    <lineage>
        <taxon>Bacteria</taxon>
        <taxon>Pseudomonadati</taxon>
        <taxon>Pseudomonadota</taxon>
        <taxon>Gammaproteobacteria</taxon>
        <taxon>Legionellales</taxon>
        <taxon>Legionellaceae</taxon>
        <taxon>Legionella</taxon>
    </lineage>
</organism>
<sequence length="251" mass="26681">MKMRLVAAAVMGLAMTSAIAANDATNTATSATPASNTATSATSLNSDMDKLSYSIGADLGKNFKKQGIDINPAAMAKGLQDGMSGVQLQLTEQQMKDVLNKFQKDLMAKRNAEFSKKADENKSKGEAFLNANKSKEGVVSLPSGLQYKILEKGNGVKPSKDDTVTVEYTGKLIDGQVFDSTERTGKPATFKVSQVIPGWTEALQLMPAGSTWEVYVPADLAYGPRSVGGPIGPNETLIFKIHLISVKKSDA</sequence>
<dbReference type="EMBL" id="U92209">
    <property type="protein sequence ID" value="AAC45693.1"/>
    <property type="molecule type" value="Genomic_DNA"/>
</dbReference>
<evidence type="ECO:0000313" key="16">
    <source>
        <dbReference type="EMBL" id="KTD18936.1"/>
    </source>
</evidence>
<comment type="similarity">
    <text evidence="4 12">Belongs to the FKBP-type PPIase family.</text>
</comment>
<dbReference type="STRING" id="456.Ljor_0159"/>
<dbReference type="InterPro" id="IPR036944">
    <property type="entry name" value="PPIase_FKBP_N_sf"/>
</dbReference>
<evidence type="ECO:0000256" key="9">
    <source>
        <dbReference type="ARBA" id="ARBA00023235"/>
    </source>
</evidence>
<keyword evidence="9 11" id="KW-0413">Isomerase</keyword>
<reference evidence="16 17" key="2">
    <citation type="submission" date="2015-11" db="EMBL/GenBank/DDBJ databases">
        <title>Genomic analysis of 38 Legionella species identifies large and diverse effector repertoires.</title>
        <authorList>
            <person name="Burstein D."/>
            <person name="Amaro F."/>
            <person name="Zusman T."/>
            <person name="Lifshitz Z."/>
            <person name="Cohen O."/>
            <person name="Gilbert J.A."/>
            <person name="Pupko T."/>
            <person name="Shuman H.A."/>
            <person name="Segal G."/>
        </authorList>
    </citation>
    <scope>NUCLEOTIDE SEQUENCE [LARGE SCALE GENOMIC DNA]</scope>
    <source>
        <strain evidence="16 17">BL-540</strain>
    </source>
</reference>
<comment type="function">
    <text evidence="2">Essential virulence factor associated with macrophage infectivity. Exhibits PPIase activity.</text>
</comment>
<evidence type="ECO:0000256" key="6">
    <source>
        <dbReference type="ARBA" id="ARBA00023026"/>
    </source>
</evidence>
<keyword evidence="6" id="KW-0843">Virulence</keyword>
<dbReference type="PROSITE" id="PS50059">
    <property type="entry name" value="FKBP_PPIASE"/>
    <property type="match status" value="1"/>
</dbReference>
<evidence type="ECO:0000256" key="5">
    <source>
        <dbReference type="ARBA" id="ARBA00022729"/>
    </source>
</evidence>
<evidence type="ECO:0000256" key="3">
    <source>
        <dbReference type="ARBA" id="ARBA00004442"/>
    </source>
</evidence>
<evidence type="ECO:0000259" key="14">
    <source>
        <dbReference type="PROSITE" id="PS50059"/>
    </source>
</evidence>
<evidence type="ECO:0000256" key="2">
    <source>
        <dbReference type="ARBA" id="ARBA00002861"/>
    </source>
</evidence>
<evidence type="ECO:0000313" key="17">
    <source>
        <dbReference type="Proteomes" id="UP000055035"/>
    </source>
</evidence>